<dbReference type="Pfam" id="PF18096">
    <property type="entry name" value="Thump_like"/>
    <property type="match status" value="1"/>
</dbReference>
<gene>
    <name evidence="3" type="ORF">GGR42_000783</name>
</gene>
<dbReference type="Proteomes" id="UP000590442">
    <property type="component" value="Unassembled WGS sequence"/>
</dbReference>
<evidence type="ECO:0000313" key="4">
    <source>
        <dbReference type="Proteomes" id="UP000590442"/>
    </source>
</evidence>
<dbReference type="RefSeq" id="WP_167961025.1">
    <property type="nucleotide sequence ID" value="NZ_JAATJJ010000001.1"/>
</dbReference>
<evidence type="ECO:0008006" key="5">
    <source>
        <dbReference type="Google" id="ProtNLM"/>
    </source>
</evidence>
<feature type="domain" description="THUMP-like" evidence="1">
    <location>
        <begin position="322"/>
        <end position="389"/>
    </location>
</feature>
<dbReference type="InterPro" id="IPR041497">
    <property type="entry name" value="Thump-like"/>
</dbReference>
<dbReference type="CDD" id="cd02440">
    <property type="entry name" value="AdoMet_MTases"/>
    <property type="match status" value="1"/>
</dbReference>
<proteinExistence type="predicted"/>
<protein>
    <recommendedName>
        <fullName evidence="5">THUMP-like domain-containing protein</fullName>
    </recommendedName>
</protein>
<evidence type="ECO:0000259" key="1">
    <source>
        <dbReference type="Pfam" id="PF18096"/>
    </source>
</evidence>
<evidence type="ECO:0000313" key="3">
    <source>
        <dbReference type="EMBL" id="NJB70321.1"/>
    </source>
</evidence>
<dbReference type="Gene3D" id="3.40.50.150">
    <property type="entry name" value="Vaccinia Virus protein VP39"/>
    <property type="match status" value="1"/>
</dbReference>
<reference evidence="3 4" key="1">
    <citation type="submission" date="2020-03" db="EMBL/GenBank/DDBJ databases">
        <title>Genomic Encyclopedia of Type Strains, Phase IV (KMG-IV): sequencing the most valuable type-strain genomes for metagenomic binning, comparative biology and taxonomic classification.</title>
        <authorList>
            <person name="Goeker M."/>
        </authorList>
    </citation>
    <scope>NUCLEOTIDE SEQUENCE [LARGE SCALE GENOMIC DNA]</scope>
    <source>
        <strain evidence="3 4">DSM 29762</strain>
    </source>
</reference>
<evidence type="ECO:0000259" key="2">
    <source>
        <dbReference type="Pfam" id="PF22013"/>
    </source>
</evidence>
<dbReference type="InterPro" id="IPR054168">
    <property type="entry name" value="PG_1098_Fer"/>
</dbReference>
<name>A0A846QQD8_9FLAO</name>
<comment type="caution">
    <text evidence="3">The sequence shown here is derived from an EMBL/GenBank/DDBJ whole genome shotgun (WGS) entry which is preliminary data.</text>
</comment>
<dbReference type="Pfam" id="PF22013">
    <property type="entry name" value="PG_1098_Fer"/>
    <property type="match status" value="1"/>
</dbReference>
<accession>A0A846QQD8</accession>
<dbReference type="Gene3D" id="1.10.10.1110">
    <property type="entry name" value="Methyltransferase PG1098, N-terminal domain"/>
    <property type="match status" value="1"/>
</dbReference>
<sequence>MNKLILNTGVQEFIQKNINTDIVSVLLKKSNFKGISSKELGEQLEAKKKCQDKLPTWYSTPLIYYANKLNIEQTSSEITAQYKSRIVSGKTLIDITGGFGVDSYYFAKKISHVYHCEINENLSEIATYNFQILGLKNIQNIIQNGIEFLTETNEKFNWVFVDPSRRNESKGKVFFLADCLPNVPQHLDLFFGKSDNILIKTSPLLDFSIGIKELKFVKEIHVVAVNNEVKELLWVLEKNYLKEVAIKTINLKKTGEEVFGFSLSEEKDVIPNYGPPSNYLYEPNAAILKSGAFKLVGKQFLLNKLQEHSHLYTSENVIDFPGRRFKIEMVLPYSKKEVRSLKLTKANITTRNFPESVTSIRKKFKIKDGGEDYLFFTTDLNDNYIVLCCIKT</sequence>
<dbReference type="EMBL" id="JAATJJ010000001">
    <property type="protein sequence ID" value="NJB70321.1"/>
    <property type="molecule type" value="Genomic_DNA"/>
</dbReference>
<dbReference type="InterPro" id="IPR029063">
    <property type="entry name" value="SAM-dependent_MTases_sf"/>
</dbReference>
<dbReference type="SUPFAM" id="SSF53335">
    <property type="entry name" value="S-adenosyl-L-methionine-dependent methyltransferases"/>
    <property type="match status" value="1"/>
</dbReference>
<dbReference type="AlphaFoldDB" id="A0A846QQD8"/>
<organism evidence="3 4">
    <name type="scientific">Saonia flava</name>
    <dbReference type="NCBI Taxonomy" id="523696"/>
    <lineage>
        <taxon>Bacteria</taxon>
        <taxon>Pseudomonadati</taxon>
        <taxon>Bacteroidota</taxon>
        <taxon>Flavobacteriia</taxon>
        <taxon>Flavobacteriales</taxon>
        <taxon>Flavobacteriaceae</taxon>
        <taxon>Saonia</taxon>
    </lineage>
</organism>
<keyword evidence="4" id="KW-1185">Reference proteome</keyword>
<feature type="domain" description="PG-1098 ferredoxin-like" evidence="2">
    <location>
        <begin position="279"/>
        <end position="321"/>
    </location>
</feature>